<comment type="caution">
    <text evidence="2">The sequence shown here is derived from an EMBL/GenBank/DDBJ whole genome shotgun (WGS) entry which is preliminary data.</text>
</comment>
<evidence type="ECO:0000256" key="1">
    <source>
        <dbReference type="SAM" id="SignalP"/>
    </source>
</evidence>
<organism evidence="2 3">
    <name type="scientific">Paenibacillus antarcticus</name>
    <dbReference type="NCBI Taxonomy" id="253703"/>
    <lineage>
        <taxon>Bacteria</taxon>
        <taxon>Bacillati</taxon>
        <taxon>Bacillota</taxon>
        <taxon>Bacilli</taxon>
        <taxon>Bacillales</taxon>
        <taxon>Paenibacillaceae</taxon>
        <taxon>Paenibacillus</taxon>
    </lineage>
</organism>
<proteinExistence type="predicted"/>
<gene>
    <name evidence="2" type="ORF">PBAT_21490</name>
</gene>
<evidence type="ECO:0008006" key="4">
    <source>
        <dbReference type="Google" id="ProtNLM"/>
    </source>
</evidence>
<reference evidence="2 3" key="1">
    <citation type="submission" date="2016-03" db="EMBL/GenBank/DDBJ databases">
        <title>Draft genome sequence of Paenibacillus antarcticus CECT 5836.</title>
        <authorList>
            <person name="Shin S.-K."/>
            <person name="Yi H."/>
        </authorList>
    </citation>
    <scope>NUCLEOTIDE SEQUENCE [LARGE SCALE GENOMIC DNA]</scope>
    <source>
        <strain evidence="2 3">CECT 5836</strain>
    </source>
</reference>
<evidence type="ECO:0000313" key="2">
    <source>
        <dbReference type="EMBL" id="OAB41139.1"/>
    </source>
</evidence>
<dbReference type="InterPro" id="IPR025372">
    <property type="entry name" value="DUF4362"/>
</dbReference>
<dbReference type="AlphaFoldDB" id="A0A168JUV1"/>
<name>A0A168JUV1_9BACL</name>
<dbReference type="EMBL" id="LVJI01000048">
    <property type="protein sequence ID" value="OAB41139.1"/>
    <property type="molecule type" value="Genomic_DNA"/>
</dbReference>
<accession>A0A168JUV1</accession>
<protein>
    <recommendedName>
        <fullName evidence="4">DUF4362 domain-containing protein</fullName>
    </recommendedName>
</protein>
<dbReference type="RefSeq" id="WP_068652732.1">
    <property type="nucleotide sequence ID" value="NZ_CP043611.1"/>
</dbReference>
<sequence>MRQIILIMLCLILLCGCSQYSLDKAKKNGDVVEGPGGPLNIDKLDIFKKDIDTNIKSTLRIVSYSDEGDPNIANLEFQGKRISYTYSTHEVYGSNKTKQSNTHCDALEILDDQEVDVNIKTRYILSGCDKVIGLEGPKEGEILIYTIFK</sequence>
<keyword evidence="3" id="KW-1185">Reference proteome</keyword>
<dbReference type="Pfam" id="PF14275">
    <property type="entry name" value="DUF4362"/>
    <property type="match status" value="1"/>
</dbReference>
<dbReference type="PROSITE" id="PS51257">
    <property type="entry name" value="PROKAR_LIPOPROTEIN"/>
    <property type="match status" value="1"/>
</dbReference>
<dbReference type="OrthoDB" id="1912370at2"/>
<keyword evidence="1" id="KW-0732">Signal</keyword>
<evidence type="ECO:0000313" key="3">
    <source>
        <dbReference type="Proteomes" id="UP000077355"/>
    </source>
</evidence>
<dbReference type="Proteomes" id="UP000077355">
    <property type="component" value="Unassembled WGS sequence"/>
</dbReference>
<feature type="chain" id="PRO_5038857472" description="DUF4362 domain-containing protein" evidence="1">
    <location>
        <begin position="22"/>
        <end position="149"/>
    </location>
</feature>
<feature type="signal peptide" evidence="1">
    <location>
        <begin position="1"/>
        <end position="21"/>
    </location>
</feature>